<evidence type="ECO:0000256" key="4">
    <source>
        <dbReference type="ARBA" id="ARBA00022741"/>
    </source>
</evidence>
<comment type="cofactor">
    <cofactor evidence="1">
        <name>Mg(2+)</name>
        <dbReference type="ChEBI" id="CHEBI:18420"/>
    </cofactor>
</comment>
<keyword evidence="8" id="KW-1208">Phospholipid metabolism</keyword>
<dbReference type="EMBL" id="FNWT01000016">
    <property type="protein sequence ID" value="SEH70841.1"/>
    <property type="molecule type" value="Genomic_DNA"/>
</dbReference>
<dbReference type="InterPro" id="IPR017438">
    <property type="entry name" value="ATP-NAD_kinase_N"/>
</dbReference>
<dbReference type="SMART" id="SM00046">
    <property type="entry name" value="DAGKc"/>
    <property type="match status" value="1"/>
</dbReference>
<dbReference type="PROSITE" id="PS50146">
    <property type="entry name" value="DAGK"/>
    <property type="match status" value="1"/>
</dbReference>
<dbReference type="PANTHER" id="PTHR12358">
    <property type="entry name" value="SPHINGOSINE KINASE"/>
    <property type="match status" value="1"/>
</dbReference>
<keyword evidence="3" id="KW-0808">Transferase</keyword>
<keyword evidence="4" id="KW-0547">Nucleotide-binding</keyword>
<evidence type="ECO:0000256" key="8">
    <source>
        <dbReference type="ARBA" id="ARBA00023264"/>
    </source>
</evidence>
<evidence type="ECO:0000256" key="1">
    <source>
        <dbReference type="ARBA" id="ARBA00001946"/>
    </source>
</evidence>
<protein>
    <submittedName>
        <fullName evidence="10">Lipid kinase, YegS/Rv2252/BmrU family</fullName>
    </submittedName>
</protein>
<dbReference type="Pfam" id="PF19279">
    <property type="entry name" value="YegS_C"/>
    <property type="match status" value="1"/>
</dbReference>
<evidence type="ECO:0000313" key="11">
    <source>
        <dbReference type="Proteomes" id="UP000199135"/>
    </source>
</evidence>
<dbReference type="Pfam" id="PF00781">
    <property type="entry name" value="DAGK_cat"/>
    <property type="match status" value="1"/>
</dbReference>
<dbReference type="InterPro" id="IPR005218">
    <property type="entry name" value="Diacylglycerol/lipid_kinase"/>
</dbReference>
<comment type="caution">
    <text evidence="10">The sequence shown here is derived from an EMBL/GenBank/DDBJ whole genome shotgun (WGS) entry which is preliminary data.</text>
</comment>
<dbReference type="Gene3D" id="3.40.50.10330">
    <property type="entry name" value="Probable inorganic polyphosphate/atp-NAD kinase, domain 1"/>
    <property type="match status" value="1"/>
</dbReference>
<accession>A0A1H6K6J9</accession>
<dbReference type="Gene3D" id="2.60.200.40">
    <property type="match status" value="1"/>
</dbReference>
<dbReference type="InterPro" id="IPR001206">
    <property type="entry name" value="Diacylglycerol_kinase_cat_dom"/>
</dbReference>
<evidence type="ECO:0000256" key="6">
    <source>
        <dbReference type="ARBA" id="ARBA00022840"/>
    </source>
</evidence>
<keyword evidence="7" id="KW-0443">Lipid metabolism</keyword>
<dbReference type="InterPro" id="IPR050187">
    <property type="entry name" value="Lipid_Phosphate_FormReg"/>
</dbReference>
<keyword evidence="6" id="KW-0067">ATP-binding</keyword>
<gene>
    <name evidence="10" type="ORF">SAMN05216447_1168</name>
</gene>
<sequence length="318" mass="33939">MTSPTLGKTLIIANPASRSGRGAGATRFVERFLSAYDSATDSFEVCRTRSSGDATIRATQARGYDSLIVLGGDGIIHETVCGLMRLDRELRPALGIIPMGSGNDFARSLGMVLNEPQTALSQIMSGETRPCDIGRVNVRDTGELTYFVETLSFGVDAAIALDTTARRAGDSRQEGASLFATSGVKLFSHAQKGWPYAASFDGGEPISGREIIFAVQNGPTYGGGFKIAPDAIVNDGLLDVCLNTRVPHVAHALALFAKARSGRHVESRVVRTLKARSIDVRFEGEVPPCQVDGEGLTGSHFAIDVMPAELRLIWPGRL</sequence>
<keyword evidence="11" id="KW-1185">Reference proteome</keyword>
<reference evidence="10 11" key="1">
    <citation type="submission" date="2016-10" db="EMBL/GenBank/DDBJ databases">
        <authorList>
            <person name="Varghese N."/>
            <person name="Submissions S."/>
        </authorList>
    </citation>
    <scope>NUCLEOTIDE SEQUENCE [LARGE SCALE GENOMIC DNA]</scope>
    <source>
        <strain evidence="10 11">WCP15</strain>
    </source>
</reference>
<proteinExistence type="inferred from homology"/>
<evidence type="ECO:0000259" key="9">
    <source>
        <dbReference type="PROSITE" id="PS50146"/>
    </source>
</evidence>
<keyword evidence="7" id="KW-0594">Phospholipid biosynthesis</keyword>
<keyword evidence="5 10" id="KW-0418">Kinase</keyword>
<dbReference type="Proteomes" id="UP000199135">
    <property type="component" value="Unassembled WGS sequence"/>
</dbReference>
<keyword evidence="7" id="KW-0444">Lipid biosynthesis</keyword>
<evidence type="ECO:0000256" key="5">
    <source>
        <dbReference type="ARBA" id="ARBA00022777"/>
    </source>
</evidence>
<dbReference type="RefSeq" id="WP_078686862.1">
    <property type="nucleotide sequence ID" value="NZ_FNWT01000016.1"/>
</dbReference>
<dbReference type="InterPro" id="IPR045540">
    <property type="entry name" value="YegS/DAGK_C"/>
</dbReference>
<dbReference type="GO" id="GO:0016301">
    <property type="term" value="F:kinase activity"/>
    <property type="evidence" value="ECO:0007669"/>
    <property type="project" value="UniProtKB-KW"/>
</dbReference>
<dbReference type="NCBIfam" id="TIGR00147">
    <property type="entry name" value="YegS/Rv2252/BmrU family lipid kinase"/>
    <property type="match status" value="1"/>
</dbReference>
<comment type="similarity">
    <text evidence="2">Belongs to the diacylglycerol/lipid kinase family.</text>
</comment>
<name>A0A1H6K6J9_9ACTN</name>
<feature type="domain" description="DAGKc" evidence="9">
    <location>
        <begin position="4"/>
        <end position="140"/>
    </location>
</feature>
<evidence type="ECO:0000256" key="3">
    <source>
        <dbReference type="ARBA" id="ARBA00022679"/>
    </source>
</evidence>
<evidence type="ECO:0000256" key="2">
    <source>
        <dbReference type="ARBA" id="ARBA00005983"/>
    </source>
</evidence>
<evidence type="ECO:0000313" key="10">
    <source>
        <dbReference type="EMBL" id="SEH70841.1"/>
    </source>
</evidence>
<dbReference type="InterPro" id="IPR016064">
    <property type="entry name" value="NAD/diacylglycerol_kinase_sf"/>
</dbReference>
<dbReference type="SUPFAM" id="SSF111331">
    <property type="entry name" value="NAD kinase/diacylglycerol kinase-like"/>
    <property type="match status" value="1"/>
</dbReference>
<dbReference type="PANTHER" id="PTHR12358:SF54">
    <property type="entry name" value="SPHINGOSINE KINASE RELATED PROTEIN"/>
    <property type="match status" value="1"/>
</dbReference>
<organism evidence="10 11">
    <name type="scientific">Parafannyhessea umbonata</name>
    <dbReference type="NCBI Taxonomy" id="604330"/>
    <lineage>
        <taxon>Bacteria</taxon>
        <taxon>Bacillati</taxon>
        <taxon>Actinomycetota</taxon>
        <taxon>Coriobacteriia</taxon>
        <taxon>Coriobacteriales</taxon>
        <taxon>Atopobiaceae</taxon>
        <taxon>Parafannyhessea</taxon>
    </lineage>
</organism>
<evidence type="ECO:0000256" key="7">
    <source>
        <dbReference type="ARBA" id="ARBA00023209"/>
    </source>
</evidence>